<dbReference type="InterPro" id="IPR049730">
    <property type="entry name" value="SNF2/RAD54-like_C"/>
</dbReference>
<organism evidence="3 4">
    <name type="scientific">Chrysochromulina tobinii</name>
    <dbReference type="NCBI Taxonomy" id="1460289"/>
    <lineage>
        <taxon>Eukaryota</taxon>
        <taxon>Haptista</taxon>
        <taxon>Haptophyta</taxon>
        <taxon>Prymnesiophyceae</taxon>
        <taxon>Prymnesiales</taxon>
        <taxon>Chrysochromulinaceae</taxon>
        <taxon>Chrysochromulina</taxon>
    </lineage>
</organism>
<gene>
    <name evidence="3" type="ORF">Ctob_001003</name>
</gene>
<dbReference type="SUPFAM" id="SSF52540">
    <property type="entry name" value="P-loop containing nucleoside triphosphate hydrolases"/>
    <property type="match status" value="1"/>
</dbReference>
<accession>A0A0M0JDC9</accession>
<keyword evidence="1" id="KW-0378">Hydrolase</keyword>
<dbReference type="PANTHER" id="PTHR10799">
    <property type="entry name" value="SNF2/RAD54 HELICASE FAMILY"/>
    <property type="match status" value="1"/>
</dbReference>
<dbReference type="GO" id="GO:0016787">
    <property type="term" value="F:hydrolase activity"/>
    <property type="evidence" value="ECO:0007669"/>
    <property type="project" value="UniProtKB-KW"/>
</dbReference>
<dbReference type="InterPro" id="IPR001650">
    <property type="entry name" value="Helicase_C-like"/>
</dbReference>
<reference evidence="4" key="1">
    <citation type="journal article" date="2015" name="PLoS Genet.">
        <title>Genome Sequence and Transcriptome Analyses of Chrysochromulina tobin: Metabolic Tools for Enhanced Algal Fitness in the Prominent Order Prymnesiales (Haptophyceae).</title>
        <authorList>
            <person name="Hovde B.T."/>
            <person name="Deodato C.R."/>
            <person name="Hunsperger H.M."/>
            <person name="Ryken S.A."/>
            <person name="Yost W."/>
            <person name="Jha R.K."/>
            <person name="Patterson J."/>
            <person name="Monnat R.J. Jr."/>
            <person name="Barlow S.B."/>
            <person name="Starkenburg S.R."/>
            <person name="Cattolico R.A."/>
        </authorList>
    </citation>
    <scope>NUCLEOTIDE SEQUENCE</scope>
    <source>
        <strain evidence="4">CCMP291</strain>
    </source>
</reference>
<dbReference type="InterPro" id="IPR038718">
    <property type="entry name" value="SNF2-like_sf"/>
</dbReference>
<dbReference type="Gene3D" id="3.40.50.10810">
    <property type="entry name" value="Tandem AAA-ATPase domain"/>
    <property type="match status" value="1"/>
</dbReference>
<dbReference type="Pfam" id="PF00176">
    <property type="entry name" value="SNF2-rel_dom"/>
    <property type="match status" value="1"/>
</dbReference>
<evidence type="ECO:0000313" key="3">
    <source>
        <dbReference type="EMBL" id="KOO24372.1"/>
    </source>
</evidence>
<evidence type="ECO:0000313" key="4">
    <source>
        <dbReference type="Proteomes" id="UP000037460"/>
    </source>
</evidence>
<dbReference type="OrthoDB" id="1738433at2759"/>
<dbReference type="Pfam" id="PF00271">
    <property type="entry name" value="Helicase_C"/>
    <property type="match status" value="1"/>
</dbReference>
<dbReference type="InterPro" id="IPR027417">
    <property type="entry name" value="P-loop_NTPase"/>
</dbReference>
<evidence type="ECO:0000259" key="2">
    <source>
        <dbReference type="PROSITE" id="PS51194"/>
    </source>
</evidence>
<dbReference type="PROSITE" id="PS51194">
    <property type="entry name" value="HELICASE_CTER"/>
    <property type="match status" value="1"/>
</dbReference>
<keyword evidence="4" id="KW-1185">Reference proteome</keyword>
<dbReference type="CDD" id="cd18793">
    <property type="entry name" value="SF2_C_SNF"/>
    <property type="match status" value="1"/>
</dbReference>
<protein>
    <submittedName>
        <fullName evidence="3">Snf2 family DNA-dependent ATPase</fullName>
    </submittedName>
</protein>
<dbReference type="EMBL" id="JWZX01003100">
    <property type="protein sequence ID" value="KOO24372.1"/>
    <property type="molecule type" value="Genomic_DNA"/>
</dbReference>
<name>A0A0M0JDC9_9EUKA</name>
<dbReference type="GO" id="GO:0005524">
    <property type="term" value="F:ATP binding"/>
    <property type="evidence" value="ECO:0007669"/>
    <property type="project" value="InterPro"/>
</dbReference>
<feature type="domain" description="Helicase C-terminal" evidence="2">
    <location>
        <begin position="185"/>
        <end position="343"/>
    </location>
</feature>
<dbReference type="SMART" id="SM00490">
    <property type="entry name" value="HELICc"/>
    <property type="match status" value="1"/>
</dbReference>
<dbReference type="InterPro" id="IPR000330">
    <property type="entry name" value="SNF2_N"/>
</dbReference>
<feature type="non-terminal residue" evidence="3">
    <location>
        <position position="1"/>
    </location>
</feature>
<proteinExistence type="predicted"/>
<dbReference type="Gene3D" id="3.40.50.300">
    <property type="entry name" value="P-loop containing nucleotide triphosphate hydrolases"/>
    <property type="match status" value="2"/>
</dbReference>
<dbReference type="AlphaFoldDB" id="A0A0M0JDC9"/>
<dbReference type="Proteomes" id="UP000037460">
    <property type="component" value="Unassembled WGS sequence"/>
</dbReference>
<sequence>AARDPDAVAIAKARRLLAPFVLRRRKSEVLTQLVPKQEKECLLTMSAAQQTLYIERLRLASIASTALHPSAAAAGAPRRSNRAVPSQTAASHFAELRKAANHPLLLRSHYTDAMIEQIARAAHAAHVYGEQASLAQVRAELSSASDFRLHTVCAELAESSQVRLGGLQGLMLPNEVIVDSAKMRELRRLLPELKEGGHRCLIFSQSLEMLDLLEHLLGPSGLRLHYCRLDGGTPVAERQVKIDKFQAADSKIFAFLLSTRAGGQGINLTAADTVILHDLDWNPQLDRQAVDRAHRLGQRRAVTVYKLVTASTVEESIVQLQHRKRILGNAVLDEAAPSPTGGGSAAANADAALGVESDDEVQLLDDQYDAERGRDSGGSAKINSSTMNLLLVHALGLAK</sequence>
<evidence type="ECO:0000256" key="1">
    <source>
        <dbReference type="ARBA" id="ARBA00022801"/>
    </source>
</evidence>
<comment type="caution">
    <text evidence="3">The sequence shown here is derived from an EMBL/GenBank/DDBJ whole genome shotgun (WGS) entry which is preliminary data.</text>
</comment>